<feature type="coiled-coil region" evidence="18">
    <location>
        <begin position="1391"/>
        <end position="1418"/>
    </location>
</feature>
<dbReference type="SUPFAM" id="SSF47576">
    <property type="entry name" value="Calponin-homology domain, CH-domain"/>
    <property type="match status" value="1"/>
</dbReference>
<evidence type="ECO:0000256" key="4">
    <source>
        <dbReference type="ARBA" id="ARBA00022475"/>
    </source>
</evidence>
<feature type="region of interest" description="Disordered" evidence="19">
    <location>
        <begin position="3432"/>
        <end position="3469"/>
    </location>
</feature>
<evidence type="ECO:0000256" key="17">
    <source>
        <dbReference type="PROSITE-ProRule" id="PRU00228"/>
    </source>
</evidence>
<keyword evidence="11" id="KW-0862">Zinc</keyword>
<dbReference type="GO" id="GO:0045202">
    <property type="term" value="C:synapse"/>
    <property type="evidence" value="ECO:0007669"/>
    <property type="project" value="GOC"/>
</dbReference>
<dbReference type="Proteomes" id="UP001497497">
    <property type="component" value="Unassembled WGS sequence"/>
</dbReference>
<dbReference type="InterPro" id="IPR018159">
    <property type="entry name" value="Spectrin/alpha-actinin"/>
</dbReference>
<dbReference type="PANTHER" id="PTHR12268:SF14">
    <property type="entry name" value="DYSTROPHIN-1"/>
    <property type="match status" value="1"/>
</dbReference>
<keyword evidence="8" id="KW-0677">Repeat</keyword>
<organism evidence="23 24">
    <name type="scientific">Lymnaea stagnalis</name>
    <name type="common">Great pond snail</name>
    <name type="synonym">Helix stagnalis</name>
    <dbReference type="NCBI Taxonomy" id="6523"/>
    <lineage>
        <taxon>Eukaryota</taxon>
        <taxon>Metazoa</taxon>
        <taxon>Spiralia</taxon>
        <taxon>Lophotrochozoa</taxon>
        <taxon>Mollusca</taxon>
        <taxon>Gastropoda</taxon>
        <taxon>Heterobranchia</taxon>
        <taxon>Euthyneura</taxon>
        <taxon>Panpulmonata</taxon>
        <taxon>Hygrophila</taxon>
        <taxon>Lymnaeoidea</taxon>
        <taxon>Lymnaeidae</taxon>
        <taxon>Lymnaea</taxon>
    </lineage>
</organism>
<evidence type="ECO:0000313" key="23">
    <source>
        <dbReference type="EMBL" id="CAL1537370.1"/>
    </source>
</evidence>
<dbReference type="InterPro" id="IPR001715">
    <property type="entry name" value="CH_dom"/>
</dbReference>
<dbReference type="Pfam" id="PF00307">
    <property type="entry name" value="CH"/>
    <property type="match status" value="2"/>
</dbReference>
<dbReference type="SMART" id="SM00033">
    <property type="entry name" value="CH"/>
    <property type="match status" value="2"/>
</dbReference>
<dbReference type="CDD" id="cd16242">
    <property type="entry name" value="EFh_DMD_like"/>
    <property type="match status" value="1"/>
</dbReference>
<evidence type="ECO:0000313" key="24">
    <source>
        <dbReference type="Proteomes" id="UP001497497"/>
    </source>
</evidence>
<keyword evidence="15" id="KW-0009">Actin-binding</keyword>
<feature type="domain" description="ZZ-type" evidence="22">
    <location>
        <begin position="3357"/>
        <end position="3413"/>
    </location>
</feature>
<keyword evidence="7" id="KW-0479">Metal-binding</keyword>
<evidence type="ECO:0000256" key="13">
    <source>
        <dbReference type="ARBA" id="ARBA00023054"/>
    </source>
</evidence>
<feature type="compositionally biased region" description="Basic residues" evidence="19">
    <location>
        <begin position="3432"/>
        <end position="3441"/>
    </location>
</feature>
<keyword evidence="10 17" id="KW-0863">Zinc-finger</keyword>
<dbReference type="GO" id="GO:0005856">
    <property type="term" value="C:cytoskeleton"/>
    <property type="evidence" value="ECO:0007669"/>
    <property type="project" value="UniProtKB-SubCell"/>
</dbReference>
<dbReference type="InterPro" id="IPR001589">
    <property type="entry name" value="Actinin_actin-bd_CS"/>
</dbReference>
<dbReference type="InterPro" id="IPR043145">
    <property type="entry name" value="Znf_ZZ_sf"/>
</dbReference>
<dbReference type="GO" id="GO:0099536">
    <property type="term" value="P:synaptic signaling"/>
    <property type="evidence" value="ECO:0007669"/>
    <property type="project" value="TreeGrafter"/>
</dbReference>
<dbReference type="PROSITE" id="PS50020">
    <property type="entry name" value="WW_DOMAIN_2"/>
    <property type="match status" value="1"/>
</dbReference>
<evidence type="ECO:0000256" key="1">
    <source>
        <dbReference type="ARBA" id="ARBA00004177"/>
    </source>
</evidence>
<evidence type="ECO:0000256" key="6">
    <source>
        <dbReference type="ARBA" id="ARBA00022553"/>
    </source>
</evidence>
<dbReference type="GO" id="GO:0005768">
    <property type="term" value="C:endosome"/>
    <property type="evidence" value="ECO:0007669"/>
    <property type="project" value="UniProtKB-SubCell"/>
</dbReference>
<evidence type="ECO:0008006" key="25">
    <source>
        <dbReference type="Google" id="ProtNLM"/>
    </source>
</evidence>
<dbReference type="CDD" id="cd00201">
    <property type="entry name" value="WW"/>
    <property type="match status" value="1"/>
</dbReference>
<keyword evidence="13 18" id="KW-0175">Coiled coil</keyword>
<feature type="coiled-coil region" evidence="18">
    <location>
        <begin position="478"/>
        <end position="515"/>
    </location>
</feature>
<evidence type="ECO:0000256" key="8">
    <source>
        <dbReference type="ARBA" id="ARBA00022737"/>
    </source>
</evidence>
<feature type="compositionally biased region" description="Basic and acidic residues" evidence="19">
    <location>
        <begin position="2920"/>
        <end position="2929"/>
    </location>
</feature>
<keyword evidence="4" id="KW-1003">Cell membrane</keyword>
<feature type="compositionally biased region" description="Low complexity" evidence="19">
    <location>
        <begin position="2013"/>
        <end position="2029"/>
    </location>
</feature>
<dbReference type="PANTHER" id="PTHR12268">
    <property type="entry name" value="E3 UBIQUITIN-PROTEIN LIGASE KCMF1"/>
    <property type="match status" value="1"/>
</dbReference>
<feature type="compositionally biased region" description="Polar residues" evidence="19">
    <location>
        <begin position="1779"/>
        <end position="1795"/>
    </location>
</feature>
<feature type="region of interest" description="Disordered" evidence="19">
    <location>
        <begin position="1"/>
        <end position="33"/>
    </location>
</feature>
<keyword evidence="12" id="KW-0106">Calcium</keyword>
<evidence type="ECO:0000256" key="5">
    <source>
        <dbReference type="ARBA" id="ARBA00022490"/>
    </source>
</evidence>
<dbReference type="SMART" id="SM00456">
    <property type="entry name" value="WW"/>
    <property type="match status" value="1"/>
</dbReference>
<keyword evidence="9" id="KW-0967">Endosome</keyword>
<dbReference type="GO" id="GO:0042383">
    <property type="term" value="C:sarcolemma"/>
    <property type="evidence" value="ECO:0007669"/>
    <property type="project" value="UniProtKB-SubCell"/>
</dbReference>
<dbReference type="EMBL" id="CAXITT010000260">
    <property type="protein sequence ID" value="CAL1537370.1"/>
    <property type="molecule type" value="Genomic_DNA"/>
</dbReference>
<name>A0AAV2HVA5_LYMST</name>
<dbReference type="FunFam" id="1.10.418.10:FF:000023">
    <property type="entry name" value="EH domain-binding protein 1 isoform X1"/>
    <property type="match status" value="1"/>
</dbReference>
<feature type="region of interest" description="Disordered" evidence="19">
    <location>
        <begin position="2920"/>
        <end position="2944"/>
    </location>
</feature>
<dbReference type="Pfam" id="PF00435">
    <property type="entry name" value="Spectrin"/>
    <property type="match status" value="13"/>
</dbReference>
<keyword evidence="24" id="KW-1185">Reference proteome</keyword>
<feature type="region of interest" description="Disordered" evidence="19">
    <location>
        <begin position="3507"/>
        <end position="3532"/>
    </location>
</feature>
<feature type="compositionally biased region" description="Low complexity" evidence="19">
    <location>
        <begin position="7"/>
        <end position="22"/>
    </location>
</feature>
<gene>
    <name evidence="23" type="ORF">GSLYS_00011283001</name>
</gene>
<dbReference type="PIRSF" id="PIRSF002341">
    <property type="entry name" value="Dystrophin/utrophin"/>
    <property type="match status" value="1"/>
</dbReference>
<dbReference type="InterPro" id="IPR000433">
    <property type="entry name" value="Znf_ZZ"/>
</dbReference>
<dbReference type="Pfam" id="PF09069">
    <property type="entry name" value="EF-hand_3"/>
    <property type="match status" value="1"/>
</dbReference>
<comment type="subcellular location">
    <subcellularLocation>
        <location evidence="3">Cell membrane</location>
        <location evidence="3">Sarcolemma</location>
        <topology evidence="3">Peripheral membrane protein</topology>
        <orientation evidence="3">Cytoplasmic side</orientation>
    </subcellularLocation>
    <subcellularLocation>
        <location evidence="2">Cytoplasm</location>
        <location evidence="2">Cytoskeleton</location>
    </subcellularLocation>
    <subcellularLocation>
        <location evidence="1">Endosome</location>
    </subcellularLocation>
</comment>
<dbReference type="InterPro" id="IPR050774">
    <property type="entry name" value="KCMF1/Dystrophin"/>
</dbReference>
<dbReference type="InterPro" id="IPR015154">
    <property type="entry name" value="EF-hand_dom_typ2"/>
</dbReference>
<feature type="domain" description="Calponin-homology (CH)" evidence="21">
    <location>
        <begin position="165"/>
        <end position="270"/>
    </location>
</feature>
<feature type="compositionally biased region" description="Low complexity" evidence="19">
    <location>
        <begin position="3732"/>
        <end position="3748"/>
    </location>
</feature>
<evidence type="ECO:0000256" key="14">
    <source>
        <dbReference type="ARBA" id="ARBA00023136"/>
    </source>
</evidence>
<dbReference type="InterPro" id="IPR011992">
    <property type="entry name" value="EF-hand-dom_pair"/>
</dbReference>
<dbReference type="FunFam" id="3.30.60.90:FF:000001">
    <property type="entry name" value="Dystrophin isoform 2"/>
    <property type="match status" value="1"/>
</dbReference>
<evidence type="ECO:0000256" key="9">
    <source>
        <dbReference type="ARBA" id="ARBA00022753"/>
    </source>
</evidence>
<keyword evidence="5" id="KW-0963">Cytoplasm</keyword>
<evidence type="ECO:0000256" key="18">
    <source>
        <dbReference type="SAM" id="Coils"/>
    </source>
</evidence>
<dbReference type="InterPro" id="IPR036020">
    <property type="entry name" value="WW_dom_sf"/>
</dbReference>
<evidence type="ECO:0000256" key="19">
    <source>
        <dbReference type="SAM" id="MobiDB-lite"/>
    </source>
</evidence>
<evidence type="ECO:0000256" key="2">
    <source>
        <dbReference type="ARBA" id="ARBA00004245"/>
    </source>
</evidence>
<dbReference type="FunFam" id="2.20.70.10:FF:000004">
    <property type="entry name" value="dystrophin isoform X1"/>
    <property type="match status" value="1"/>
</dbReference>
<proteinExistence type="predicted"/>
<evidence type="ECO:0000259" key="22">
    <source>
        <dbReference type="PROSITE" id="PS50135"/>
    </source>
</evidence>
<dbReference type="Pfam" id="PF00397">
    <property type="entry name" value="WW"/>
    <property type="match status" value="1"/>
</dbReference>
<feature type="compositionally biased region" description="Polar residues" evidence="19">
    <location>
        <begin position="3762"/>
        <end position="3772"/>
    </location>
</feature>
<dbReference type="FunFam" id="1.20.58.60:FF:000075">
    <property type="entry name" value="utrophin isoform X1"/>
    <property type="match status" value="1"/>
</dbReference>
<dbReference type="Pfam" id="PF09068">
    <property type="entry name" value="EF-hand_2"/>
    <property type="match status" value="1"/>
</dbReference>
<dbReference type="Gene3D" id="2.20.70.10">
    <property type="match status" value="1"/>
</dbReference>
<evidence type="ECO:0000256" key="12">
    <source>
        <dbReference type="ARBA" id="ARBA00022837"/>
    </source>
</evidence>
<dbReference type="Pfam" id="PF00569">
    <property type="entry name" value="ZZ"/>
    <property type="match status" value="1"/>
</dbReference>
<evidence type="ECO:0000256" key="16">
    <source>
        <dbReference type="ARBA" id="ARBA00023212"/>
    </source>
</evidence>
<dbReference type="CDD" id="cd02334">
    <property type="entry name" value="ZZ_dystrophin"/>
    <property type="match status" value="1"/>
</dbReference>
<dbReference type="SUPFAM" id="SSF46966">
    <property type="entry name" value="Spectrin repeat"/>
    <property type="match status" value="18"/>
</dbReference>
<feature type="region of interest" description="Disordered" evidence="19">
    <location>
        <begin position="3651"/>
        <end position="3677"/>
    </location>
</feature>
<dbReference type="CDD" id="cd21186">
    <property type="entry name" value="CH_DMD-like_rpt1"/>
    <property type="match status" value="1"/>
</dbReference>
<protein>
    <recommendedName>
        <fullName evidence="25">Dystrophin</fullName>
    </recommendedName>
</protein>
<feature type="compositionally biased region" description="Polar residues" evidence="19">
    <location>
        <begin position="3652"/>
        <end position="3661"/>
    </location>
</feature>
<reference evidence="23 24" key="1">
    <citation type="submission" date="2024-04" db="EMBL/GenBank/DDBJ databases">
        <authorList>
            <consortium name="Genoscope - CEA"/>
            <person name="William W."/>
        </authorList>
    </citation>
    <scope>NUCLEOTIDE SEQUENCE [LARGE SCALE GENOMIC DNA]</scope>
</reference>
<dbReference type="GO" id="GO:0003779">
    <property type="term" value="F:actin binding"/>
    <property type="evidence" value="ECO:0007669"/>
    <property type="project" value="UniProtKB-KW"/>
</dbReference>
<dbReference type="PROSITE" id="PS01357">
    <property type="entry name" value="ZF_ZZ_1"/>
    <property type="match status" value="1"/>
</dbReference>
<dbReference type="PROSITE" id="PS00019">
    <property type="entry name" value="ACTININ_1"/>
    <property type="match status" value="1"/>
</dbReference>
<keyword evidence="16" id="KW-0206">Cytoskeleton</keyword>
<feature type="coiled-coil region" evidence="18">
    <location>
        <begin position="1589"/>
        <end position="1670"/>
    </location>
</feature>
<dbReference type="InterPro" id="IPR015153">
    <property type="entry name" value="EF-hand_dom_typ1"/>
</dbReference>
<evidence type="ECO:0000256" key="15">
    <source>
        <dbReference type="ARBA" id="ARBA00023203"/>
    </source>
</evidence>
<feature type="compositionally biased region" description="Polar residues" evidence="19">
    <location>
        <begin position="3456"/>
        <end position="3469"/>
    </location>
</feature>
<dbReference type="InterPro" id="IPR036872">
    <property type="entry name" value="CH_dom_sf"/>
</dbReference>
<dbReference type="InterPro" id="IPR002017">
    <property type="entry name" value="Spectrin_repeat"/>
</dbReference>
<comment type="caution">
    <text evidence="23">The sequence shown here is derived from an EMBL/GenBank/DDBJ whole genome shotgun (WGS) entry which is preliminary data.</text>
</comment>
<dbReference type="Gene3D" id="1.20.58.60">
    <property type="match status" value="18"/>
</dbReference>
<dbReference type="SUPFAM" id="SSF47473">
    <property type="entry name" value="EF-hand"/>
    <property type="match status" value="2"/>
</dbReference>
<feature type="coiled-coil region" evidence="18">
    <location>
        <begin position="1712"/>
        <end position="1739"/>
    </location>
</feature>
<feature type="region of interest" description="Disordered" evidence="19">
    <location>
        <begin position="1994"/>
        <end position="2038"/>
    </location>
</feature>
<dbReference type="SMART" id="SM00291">
    <property type="entry name" value="ZnF_ZZ"/>
    <property type="match status" value="1"/>
</dbReference>
<accession>A0AAV2HVA5</accession>
<feature type="domain" description="WW" evidence="20">
    <location>
        <begin position="3103"/>
        <end position="3136"/>
    </location>
</feature>
<feature type="domain" description="Calponin-homology (CH)" evidence="21">
    <location>
        <begin position="45"/>
        <end position="150"/>
    </location>
</feature>
<dbReference type="CDD" id="cd00176">
    <property type="entry name" value="SPEC"/>
    <property type="match status" value="9"/>
</dbReference>
<dbReference type="PROSITE" id="PS50021">
    <property type="entry name" value="CH"/>
    <property type="match status" value="2"/>
</dbReference>
<dbReference type="SUPFAM" id="SSF57850">
    <property type="entry name" value="RING/U-box"/>
    <property type="match status" value="1"/>
</dbReference>
<dbReference type="Gene3D" id="1.10.238.10">
    <property type="entry name" value="EF-hand"/>
    <property type="match status" value="2"/>
</dbReference>
<evidence type="ECO:0000256" key="11">
    <source>
        <dbReference type="ARBA" id="ARBA00022833"/>
    </source>
</evidence>
<feature type="region of interest" description="Disordered" evidence="19">
    <location>
        <begin position="3715"/>
        <end position="3785"/>
    </location>
</feature>
<dbReference type="PROSITE" id="PS00020">
    <property type="entry name" value="ACTININ_2"/>
    <property type="match status" value="1"/>
</dbReference>
<feature type="compositionally biased region" description="Pro residues" evidence="19">
    <location>
        <begin position="1999"/>
        <end position="2012"/>
    </location>
</feature>
<evidence type="ECO:0000256" key="3">
    <source>
        <dbReference type="ARBA" id="ARBA00004278"/>
    </source>
</evidence>
<evidence type="ECO:0000259" key="21">
    <source>
        <dbReference type="PROSITE" id="PS50021"/>
    </source>
</evidence>
<dbReference type="InterPro" id="IPR035436">
    <property type="entry name" value="Dystrophin/utrophin"/>
</dbReference>
<dbReference type="Gene3D" id="3.30.60.90">
    <property type="match status" value="1"/>
</dbReference>
<dbReference type="SUPFAM" id="SSF51045">
    <property type="entry name" value="WW domain"/>
    <property type="match status" value="1"/>
</dbReference>
<dbReference type="PROSITE" id="PS01159">
    <property type="entry name" value="WW_DOMAIN_1"/>
    <property type="match status" value="1"/>
</dbReference>
<dbReference type="SMART" id="SM00150">
    <property type="entry name" value="SPEC"/>
    <property type="match status" value="20"/>
</dbReference>
<keyword evidence="14" id="KW-0472">Membrane</keyword>
<sequence>MSTPRRSNSGSSSGAGSSVLSSPDVMDDSHSFRQRIRDAADEREDIQKKTFTKWINSQFTKAKRVTISDLFTDLRDGERLLSLLEVLGGLSLKPEKGKLRVHHINNLNRALEILENNYNIKLVNISSNDIADGNPKLTLGLVWSIILHWQVKDVMKNVMEDLGQTNLERTLLSWCQLSTQGYEKVDIVNFTTSWRDGLAFNALIHHYRPDLFNYKHLLGKDNLHNLNHAFGVASEKLGIDELLDAEDMNVDVPDKKSVMTYLMCLFQVLPHSIVASRINNNNGVSDAVISPSSKRITAEVDIGQVNIRDKGMDISESAMSMSSSESRHSTMSTVSVDLMSYQDSLENVLTWLLDAEEVIEKQKPIADDVNKVKEQFNQHEEFMVELTRHQDSIGGVLKEGNDLLADGKVTPEEDKEIRTQMSLLNNRWEELRVKALDRQSRLQKVLMDLQQSQLDDLGNWLTSMETRIEKQQVIGADLTAIKNQVEEHKAIQKCLEEQQKKVDSLQNMVVVVDENNTESVCAAMEKQLESLGKRWAQICRWTEEQWLLLQELLMRWQQFSDEQAKFNDWLTEKEGILHDMISTELATAEQVIHQVKYLKSIENDMVEQVRRFDALNECGQQIVSVVDNQEAIAKISTLLEEFQERWEKLVQDMESQSKEIANSGVELSKVTDYYEEDTIEAESAHTTSAMHKKRRLESASRSEFDLELKNLLDWMDNTESTLNLLVSENPQEPFTVEEQRVLIQDTESSVRTHQIDVQRLLTLGGTVITELKIAGEPYDTMTIVIKGLEERWQKLNEKLADTQTKVDLNFEMKRFYAELSALQDLMVTYEKWIKSADSIADDAPEIIRQLDQCKVKVKAMQAHQDRIDKLRMSGEQIIRQYDTAQAIKSDLDNFTHKWQEAISKLDQRQKQLIEALDRAPPRTYLEAMTVFKKWVQDIDKAIKAEKVQVGNISSMTSQLEMYKELSKEIQDHKPNLDYINKTGRDLILKSPTDRAKSLQVDLDDLNTDWITVSTVIEQRLAKLEKSISNAKEFQDQMDGLIKWMNEMDVFLHAPDPSIGDITALQAQLQESNGVEEDIKTLQTIFKNINVMWKTILNDAEPGYKSKVEKEVNDLNIRWEKVVDLASKQNERLKETLRKSQTIYERIEELNIWLTEMKESLTNKDYSVENANDLLVKAKRFKSLKADIEGKKPEVNEISDEAKTMISVSQPGSLQDLARLLMRLTALWDDVYNRVDLYNKLFQTADAKWNEMRKLLDIERDYLQSLEKKVRRSSATSSDAEDISEELNDVETFLADHSTENKRHIQELANHLIDNSIMVDTVKKELDDFLRRNEKLESDARGKIQRLEKSIQRAQTIERQMLEMTHWMADVSQLLQNRLDADMLAGDVPQENETLQLEFKQQEELLEELERSVAEYKQQGKMEASARLEQQTQLLKKHFAEVMVKFHKFQRPADFEPKMTHVWRELGAIQGTVHLLEVPSDDTEAIQERHDNCMKFYKTMSELKPEVETVLKTGRQIVDRKQVDFPDSLSKQLDAIKQLYNELGAQIKQSKADLEKSLKLSKKLRKDLSAVSEFITSTNRKLDEREESSKKNLEEELSFATSMQEEVLQKEPVLTSIHELINQLQELSDEVDVSDSRGQANKASQDMQDLAQRLARRINKIQEETLSMETQFIDFQTQILKIKEWLGRAETIVGSHSRLSEQQQRLTPHRETIKTMQKQMNDLRSQVDEIRDQAIELMSKSDRYNRMVEPELTHINQRWEELSIKIRERQASVPPESPTVAETRSVTSLSFTSPGSPTRPKVEGAEEFNKSYDDLNKQMDEFEARVLTGGHISDIDYSKGLNDTMEKIDEESAHLVADLQDVSNQGEKLLVAAEATRDPVTHARVSNKLQELKIRWLAIQRDTESKRHEISSILPVYQTFTEEKNEFELWLETTEKDLETSEGKHLQVLEDEVKRRGKDLATLKTQSHELQEHNGSKLGATADLSPLDERFRALTSKLSTPPPVSPVGTPPLLLPKESATAASTTTAASSNGHPGASDSVISRTTYNVVSTSVTRTTTLAYSPAQFLQAVRRLVAQITDLRSSMESDDKVMIDEMGRQAQDAKMKQLDQKVWDIQENLTELESQKDDVILQASQEEAANIRAQMEQLLQEWSRLSDVHSTRMKKWHKAMDQWRTLDTGTREISSWLETAETKLSTARNTLSPDEAESLYKELEVSLRQHQTNVTRMNSTGDEILQNISAVNTDTLRDKLELINHRWKVLCSEVLARQRRTKESSVEPSEFTYEMDDLFSWIDETENIIGSSLRPDIPYLEALLEKIKDREDEIAPRQASLFSVNSSGAALMLSPKLNDEDRSNVQRDIDQLNVGWKKVTTEVPERIHQIQEEIKKVKEFHEDLEAMQKWISDTRVVLATQTEPVKSLTEMDQNDSVILDQQTTADAIEAQQAKLKQMNDSYQRHLETWKDQGVDPPEGLKEKFIKLNAEFDEVKQLSQNINKRTEPQITEVMEQVKQTQVHVERKLQTSSPAKTSMLEFDKSIAELHNWLEHLIKTQKVTVGDVKDIEHMIQRQKTHLNDLDNKKSQLDNVLTTSSKLQKSMDDANDRQALKARTEKLVNDWELTKHQVSKRKNQLDIMLGECKTFDHSYAELESWLSQTEDQLDSLETQHNEEEAVAKHERLQEDVNNHKDTVDKLKLQAEQLIQDNTNDHTHHVRLQLERLANRWSILLNRLTAHWKALQSSTDSGNQFEPSLEDFMAWLETTESSFISLANQTASHDLRNNQELASVFLDQFRDLQAEVDSHQNTFESLNHTGSQAVRTMVVSDSHKLQARLEEMNKRWLHLMEKSMEIRGRLESNAEQWARLVKTLQTLVAWVIARQTELQQQQPMGGDLASVQRQLVENQRLQNQIELKRPLVEQSLEAGKFYLREEGRDTHDSGGDSADDSGPDGTPEKDARHLIRKIRHQVKLLFKKWQELNQGTYIWQIKLDEVIEKMGIFHESMDNLHDRLVAAERETKDWPNVGDIIIGELQSEIDRTKSFQLRYPLQGEVDDVTDQANRLQEADVILSHHNVHRLEDFTQRWNALHQMLQDRLQHLQDALNAYGPNSQHFLTDSVASPWERAVAVNKVPYYINHATETTQWDHPQLTVLMDALMELNKIRFAAYRTGMKLRMLQKKLCLDMVSLQMAVEAFDSHGLRGRNDKLIDVGEMIECLSTIFEAAAKEQPQIVNVPLSIDLTLNWILDIFDNVRSGKVRVLSFKIGIVLLCQAQLEDKYRYIFRLIADTNAFADQRKLGLLLHDCMQIPRQLGEIASFGGSNIEPSVRSCFEKANGRPEIEATHFLEWLKLEPQSLVWLPVLHRLAAAETAKHQAKCNVCKEFPIVGFRYRCLKCFNFDVCQNCFFSGRTAKSHKLTHPMQEYCTTTTSGEDVRDFSKVFKNKFKSKRHFKKHPRRGYLPVDSHLEGDTLESPNPSPQHSISQDMHSRLEMMSSRIAEVEQRKGPPSDIHDDEHKLIAEASKTLNKSRNGESRPNLDQTSPKTDQVKLKPEQTITVNMTSNTDEHNLIRKHSATLVKSSVTDEHAMIRSHSATIIKSKYIIKREDEHHLIAQYCSSLNGDPSSHALKSPMQIMMAVDADQRQELESMIRDLEEENKTLQAEYDRLRQASQQRSDSSPRLFDELDSNGGNRDEEMIAEAKLLRHHKGRLEARMRVLEDHNQQLEAQLGRLRQLLDQPPGDRSFLSIDSSSRTTPMTTPSSSVSSLHTGQPRYRLAPQLESTPHSNGHSGLSDEPDLSGITAEVNSPPHYSAIKARGGTNVGDLFHIAGEVGQAVGSLVTVMTDEEAAALNGSDNEGIKHTERL</sequence>
<evidence type="ECO:0000256" key="10">
    <source>
        <dbReference type="ARBA" id="ARBA00022771"/>
    </source>
</evidence>
<evidence type="ECO:0000256" key="7">
    <source>
        <dbReference type="ARBA" id="ARBA00022723"/>
    </source>
</evidence>
<dbReference type="PROSITE" id="PS50135">
    <property type="entry name" value="ZF_ZZ_2"/>
    <property type="match status" value="1"/>
</dbReference>
<dbReference type="GO" id="GO:0008270">
    <property type="term" value="F:zinc ion binding"/>
    <property type="evidence" value="ECO:0007669"/>
    <property type="project" value="UniProtKB-KW"/>
</dbReference>
<feature type="coiled-coil region" evidence="18">
    <location>
        <begin position="2639"/>
        <end position="2696"/>
    </location>
</feature>
<dbReference type="GO" id="GO:0016010">
    <property type="term" value="C:dystrophin-associated glycoprotein complex"/>
    <property type="evidence" value="ECO:0007669"/>
    <property type="project" value="UniProtKB-ARBA"/>
</dbReference>
<feature type="coiled-coil region" evidence="18">
    <location>
        <begin position="2103"/>
        <end position="2149"/>
    </location>
</feature>
<dbReference type="InterPro" id="IPR001202">
    <property type="entry name" value="WW_dom"/>
</dbReference>
<keyword evidence="6" id="KW-0597">Phosphoprotein</keyword>
<feature type="region of interest" description="Disordered" evidence="19">
    <location>
        <begin position="1769"/>
        <end position="1803"/>
    </location>
</feature>
<dbReference type="Gene3D" id="1.10.418.10">
    <property type="entry name" value="Calponin-like domain"/>
    <property type="match status" value="2"/>
</dbReference>
<evidence type="ECO:0000259" key="20">
    <source>
        <dbReference type="PROSITE" id="PS50020"/>
    </source>
</evidence>